<organism evidence="4 5">
    <name type="scientific">Leucobacter rhizosphaerae</name>
    <dbReference type="NCBI Taxonomy" id="2932245"/>
    <lineage>
        <taxon>Bacteria</taxon>
        <taxon>Bacillati</taxon>
        <taxon>Actinomycetota</taxon>
        <taxon>Actinomycetes</taxon>
        <taxon>Micrococcales</taxon>
        <taxon>Microbacteriaceae</taxon>
        <taxon>Leucobacter</taxon>
    </lineage>
</organism>
<evidence type="ECO:0000256" key="2">
    <source>
        <dbReference type="SAM" id="SignalP"/>
    </source>
</evidence>
<sequence length="401" mass="42343">MLHHTDTVRPIRLAGVALLAAAGLLLTGCTSPASGDTDTSGGDASAETATVTRPAAPEGELPEDLQGELQAALDEVMAEYGVPGAAAGVWIPGEGSWTTAAGLASIENDLEVTTDMQWPIRSITKSYTVTMLLQLADEGELSLDDTIDQYVDGVTNGDQITLLQLANMSSGNGDYVNEAFLEEFQKDPDKVYTLEELNSFAVGLEPQFAPGAEYRYTNANTNLIGAVIEEVTGKPYAEVLNERILEPLGQTGTAYITDVSDWAEPHPVGYFVENGEATPQPENPSILGAAGSMFSTLDDGRVWAETLGTGALLLPETQELRALGNPIPTPPYDRYAVGMGETGDWFGHNGEGLGFTAATFHNTETGANIVVYMNESNNPAAHPADQAFRALAAVLETGSGQ</sequence>
<keyword evidence="2" id="KW-0732">Signal</keyword>
<keyword evidence="5" id="KW-1185">Reference proteome</keyword>
<dbReference type="InterPro" id="IPR001466">
    <property type="entry name" value="Beta-lactam-related"/>
</dbReference>
<feature type="compositionally biased region" description="Polar residues" evidence="1">
    <location>
        <begin position="33"/>
        <end position="51"/>
    </location>
</feature>
<protein>
    <submittedName>
        <fullName evidence="4">Beta-lactamase family protein</fullName>
    </submittedName>
</protein>
<dbReference type="PANTHER" id="PTHR46825">
    <property type="entry name" value="D-ALANYL-D-ALANINE-CARBOXYPEPTIDASE/ENDOPEPTIDASE AMPH"/>
    <property type="match status" value="1"/>
</dbReference>
<dbReference type="Gene3D" id="3.40.710.10">
    <property type="entry name" value="DD-peptidase/beta-lactamase superfamily"/>
    <property type="match status" value="1"/>
</dbReference>
<reference evidence="4 5" key="1">
    <citation type="submission" date="2022-04" db="EMBL/GenBank/DDBJ databases">
        <title>Leucobacter sp. isolated from rhizosphere of onion.</title>
        <authorList>
            <person name="Won M."/>
            <person name="Lee C.-M."/>
            <person name="Woen H.-Y."/>
            <person name="Kwon S.-W."/>
        </authorList>
    </citation>
    <scope>NUCLEOTIDE SEQUENCE [LARGE SCALE GENOMIC DNA]</scope>
    <source>
        <strain evidence="4 5">H25R-14</strain>
    </source>
</reference>
<dbReference type="Pfam" id="PF00144">
    <property type="entry name" value="Beta-lactamase"/>
    <property type="match status" value="1"/>
</dbReference>
<dbReference type="Proteomes" id="UP000831775">
    <property type="component" value="Chromosome"/>
</dbReference>
<accession>A0ABY4FSP4</accession>
<dbReference type="RefSeq" id="WP_244684209.1">
    <property type="nucleotide sequence ID" value="NZ_CP095043.1"/>
</dbReference>
<feature type="domain" description="Beta-lactamase-related" evidence="3">
    <location>
        <begin position="70"/>
        <end position="393"/>
    </location>
</feature>
<dbReference type="SUPFAM" id="SSF56601">
    <property type="entry name" value="beta-lactamase/transpeptidase-like"/>
    <property type="match status" value="1"/>
</dbReference>
<evidence type="ECO:0000313" key="5">
    <source>
        <dbReference type="Proteomes" id="UP000831775"/>
    </source>
</evidence>
<gene>
    <name evidence="4" type="ORF">MUN76_09475</name>
</gene>
<dbReference type="PANTHER" id="PTHR46825:SF7">
    <property type="entry name" value="D-ALANYL-D-ALANINE CARBOXYPEPTIDASE"/>
    <property type="match status" value="1"/>
</dbReference>
<dbReference type="EMBL" id="CP095043">
    <property type="protein sequence ID" value="UOQ59288.1"/>
    <property type="molecule type" value="Genomic_DNA"/>
</dbReference>
<feature type="signal peptide" evidence="2">
    <location>
        <begin position="1"/>
        <end position="35"/>
    </location>
</feature>
<name>A0ABY4FSP4_9MICO</name>
<evidence type="ECO:0000259" key="3">
    <source>
        <dbReference type="Pfam" id="PF00144"/>
    </source>
</evidence>
<feature type="chain" id="PRO_5045817906" evidence="2">
    <location>
        <begin position="36"/>
        <end position="401"/>
    </location>
</feature>
<dbReference type="InterPro" id="IPR012338">
    <property type="entry name" value="Beta-lactam/transpept-like"/>
</dbReference>
<proteinExistence type="predicted"/>
<feature type="region of interest" description="Disordered" evidence="1">
    <location>
        <begin position="33"/>
        <end position="61"/>
    </location>
</feature>
<evidence type="ECO:0000256" key="1">
    <source>
        <dbReference type="SAM" id="MobiDB-lite"/>
    </source>
</evidence>
<evidence type="ECO:0000313" key="4">
    <source>
        <dbReference type="EMBL" id="UOQ59288.1"/>
    </source>
</evidence>
<dbReference type="InterPro" id="IPR050491">
    <property type="entry name" value="AmpC-like"/>
</dbReference>